<dbReference type="OrthoDB" id="8479357at2"/>
<dbReference type="CDD" id="cd08442">
    <property type="entry name" value="PBP2_YofA_SoxR_like"/>
    <property type="match status" value="1"/>
</dbReference>
<keyword evidence="2" id="KW-0805">Transcription regulation</keyword>
<gene>
    <name evidence="6" type="ORF">P409_29895</name>
</gene>
<evidence type="ECO:0000256" key="2">
    <source>
        <dbReference type="ARBA" id="ARBA00023015"/>
    </source>
</evidence>
<dbReference type="SUPFAM" id="SSF46785">
    <property type="entry name" value="Winged helix' DNA-binding domain"/>
    <property type="match status" value="1"/>
</dbReference>
<evidence type="ECO:0000256" key="1">
    <source>
        <dbReference type="ARBA" id="ARBA00009437"/>
    </source>
</evidence>
<dbReference type="EMBL" id="JANX01000635">
    <property type="protein sequence ID" value="KGM30977.1"/>
    <property type="molecule type" value="Genomic_DNA"/>
</dbReference>
<dbReference type="FunFam" id="1.10.10.10:FF:000001">
    <property type="entry name" value="LysR family transcriptional regulator"/>
    <property type="match status" value="1"/>
</dbReference>
<dbReference type="PRINTS" id="PR00039">
    <property type="entry name" value="HTHLYSR"/>
</dbReference>
<keyword evidence="3" id="KW-0238">DNA-binding</keyword>
<dbReference type="GO" id="GO:0003700">
    <property type="term" value="F:DNA-binding transcription factor activity"/>
    <property type="evidence" value="ECO:0007669"/>
    <property type="project" value="InterPro"/>
</dbReference>
<sequence>MNDKDLKVFEAVARTGGIGRAAAELNTVQSNVTARIRALEEELGTPLFERHSRGVVLTAAGRRLRPFAVQIADLIRQAKRAAQDDGTPRGPLSIGSMETTAGLRLPDVLAAFTQAHPDVDLSLTTGTTPWLTRAVIARELDGAFVAGPVDHPELEAETIFAEEMAIIAAPSVADLEDLGTLAGLKIVAFRSDCAYRQRLESVLAAQGIVKVKVIEIGTLDGIIGCVAAGMGISLLPKGVVTQALRDRRIRAFRPPAWTERVDTVFIRRIDAHPSSALSAFLRIARPSPVPRAAEPLALVRSHR</sequence>
<dbReference type="InterPro" id="IPR000847">
    <property type="entry name" value="LysR_HTH_N"/>
</dbReference>
<dbReference type="InterPro" id="IPR036390">
    <property type="entry name" value="WH_DNA-bd_sf"/>
</dbReference>
<proteinExistence type="inferred from homology"/>
<protein>
    <submittedName>
        <fullName evidence="6">Transcriptional regulator</fullName>
    </submittedName>
</protein>
<dbReference type="Gene3D" id="3.40.190.290">
    <property type="match status" value="1"/>
</dbReference>
<dbReference type="Proteomes" id="UP000029995">
    <property type="component" value="Unassembled WGS sequence"/>
</dbReference>
<keyword evidence="4" id="KW-0804">Transcription</keyword>
<evidence type="ECO:0000259" key="5">
    <source>
        <dbReference type="PROSITE" id="PS50931"/>
    </source>
</evidence>
<feature type="domain" description="HTH lysR-type" evidence="5">
    <location>
        <begin position="1"/>
        <end position="58"/>
    </location>
</feature>
<dbReference type="PROSITE" id="PS50931">
    <property type="entry name" value="HTH_LYSR"/>
    <property type="match status" value="1"/>
</dbReference>
<evidence type="ECO:0000313" key="7">
    <source>
        <dbReference type="Proteomes" id="UP000029995"/>
    </source>
</evidence>
<dbReference type="SUPFAM" id="SSF53850">
    <property type="entry name" value="Periplasmic binding protein-like II"/>
    <property type="match status" value="1"/>
</dbReference>
<dbReference type="InterPro" id="IPR005119">
    <property type="entry name" value="LysR_subst-bd"/>
</dbReference>
<evidence type="ECO:0000313" key="6">
    <source>
        <dbReference type="EMBL" id="KGM30977.1"/>
    </source>
</evidence>
<dbReference type="AlphaFoldDB" id="A0A0A0D1Q4"/>
<accession>A0A0A0D1Q4</accession>
<comment type="caution">
    <text evidence="6">The sequence shown here is derived from an EMBL/GenBank/DDBJ whole genome shotgun (WGS) entry which is preliminary data.</text>
</comment>
<dbReference type="GO" id="GO:0000976">
    <property type="term" value="F:transcription cis-regulatory region binding"/>
    <property type="evidence" value="ECO:0007669"/>
    <property type="project" value="TreeGrafter"/>
</dbReference>
<evidence type="ECO:0000256" key="4">
    <source>
        <dbReference type="ARBA" id="ARBA00023163"/>
    </source>
</evidence>
<dbReference type="Pfam" id="PF03466">
    <property type="entry name" value="LysR_substrate"/>
    <property type="match status" value="1"/>
</dbReference>
<comment type="similarity">
    <text evidence="1">Belongs to the LysR transcriptional regulatory family.</text>
</comment>
<dbReference type="PANTHER" id="PTHR30126">
    <property type="entry name" value="HTH-TYPE TRANSCRIPTIONAL REGULATOR"/>
    <property type="match status" value="1"/>
</dbReference>
<evidence type="ECO:0000256" key="3">
    <source>
        <dbReference type="ARBA" id="ARBA00023125"/>
    </source>
</evidence>
<organism evidence="6 7">
    <name type="scientific">Inquilinus limosus MP06</name>
    <dbReference type="NCBI Taxonomy" id="1398085"/>
    <lineage>
        <taxon>Bacteria</taxon>
        <taxon>Pseudomonadati</taxon>
        <taxon>Pseudomonadota</taxon>
        <taxon>Alphaproteobacteria</taxon>
        <taxon>Rhodospirillales</taxon>
        <taxon>Rhodospirillaceae</taxon>
        <taxon>Inquilinus</taxon>
    </lineage>
</organism>
<dbReference type="RefSeq" id="WP_034847006.1">
    <property type="nucleotide sequence ID" value="NZ_JANX01000635.1"/>
</dbReference>
<dbReference type="Pfam" id="PF00126">
    <property type="entry name" value="HTH_1"/>
    <property type="match status" value="1"/>
</dbReference>
<dbReference type="PANTHER" id="PTHR30126:SF40">
    <property type="entry name" value="HTH-TYPE TRANSCRIPTIONAL REGULATOR GLTR"/>
    <property type="match status" value="1"/>
</dbReference>
<reference evidence="6 7" key="1">
    <citation type="submission" date="2014-01" db="EMBL/GenBank/DDBJ databases">
        <title>Genome sequence determination for a cystic fibrosis isolate, Inquilinus limosus.</title>
        <authorList>
            <person name="Pino M."/>
            <person name="Di Conza J."/>
            <person name="Gutkind G."/>
        </authorList>
    </citation>
    <scope>NUCLEOTIDE SEQUENCE [LARGE SCALE GENOMIC DNA]</scope>
    <source>
        <strain evidence="6 7">MP06</strain>
    </source>
</reference>
<dbReference type="Gene3D" id="1.10.10.10">
    <property type="entry name" value="Winged helix-like DNA-binding domain superfamily/Winged helix DNA-binding domain"/>
    <property type="match status" value="1"/>
</dbReference>
<name>A0A0A0D1Q4_9PROT</name>
<dbReference type="InterPro" id="IPR036388">
    <property type="entry name" value="WH-like_DNA-bd_sf"/>
</dbReference>